<dbReference type="STRING" id="573983.B0681_01420"/>
<dbReference type="InterPro" id="IPR027417">
    <property type="entry name" value="P-loop_NTPase"/>
</dbReference>
<comment type="similarity">
    <text evidence="1">Belongs to the ABC transporter superfamily.</text>
</comment>
<keyword evidence="2" id="KW-0813">Transport</keyword>
<evidence type="ECO:0000256" key="2">
    <source>
        <dbReference type="ARBA" id="ARBA00022448"/>
    </source>
</evidence>
<dbReference type="PROSITE" id="PS50893">
    <property type="entry name" value="ABC_TRANSPORTER_2"/>
    <property type="match status" value="1"/>
</dbReference>
<dbReference type="Pfam" id="PF00005">
    <property type="entry name" value="ABC_tran"/>
    <property type="match status" value="1"/>
</dbReference>
<dbReference type="Gene3D" id="3.40.50.300">
    <property type="entry name" value="P-loop containing nucleotide triphosphate hydrolases"/>
    <property type="match status" value="1"/>
</dbReference>
<comment type="caution">
    <text evidence="6">The sequence shown here is derived from an EMBL/GenBank/DDBJ whole genome shotgun (WGS) entry which is preliminary data.</text>
</comment>
<dbReference type="AlphaFoldDB" id="A0A1T0CW61"/>
<keyword evidence="3" id="KW-0547">Nucleotide-binding</keyword>
<dbReference type="InterPro" id="IPR050166">
    <property type="entry name" value="ABC_transporter_ATP-bind"/>
</dbReference>
<protein>
    <submittedName>
        <fullName evidence="6">Nitrate ABC transporter ATP-binding protein</fullName>
    </submittedName>
</protein>
<evidence type="ECO:0000256" key="1">
    <source>
        <dbReference type="ARBA" id="ARBA00005417"/>
    </source>
</evidence>
<dbReference type="PANTHER" id="PTHR42788:SF2">
    <property type="entry name" value="ABC TRANSPORTER ATP-BINDING PROTEIN"/>
    <property type="match status" value="1"/>
</dbReference>
<evidence type="ECO:0000313" key="7">
    <source>
        <dbReference type="Proteomes" id="UP000190683"/>
    </source>
</evidence>
<proteinExistence type="inferred from homology"/>
<feature type="domain" description="ABC transporter" evidence="5">
    <location>
        <begin position="5"/>
        <end position="236"/>
    </location>
</feature>
<name>A0A1T0CW61_9GAMM</name>
<dbReference type="RefSeq" id="WP_078316956.1">
    <property type="nucleotide sequence ID" value="NZ_MUYV01000001.1"/>
</dbReference>
<dbReference type="InterPro" id="IPR017871">
    <property type="entry name" value="ABC_transporter-like_CS"/>
</dbReference>
<dbReference type="GO" id="GO:0005524">
    <property type="term" value="F:ATP binding"/>
    <property type="evidence" value="ECO:0007669"/>
    <property type="project" value="UniProtKB-KW"/>
</dbReference>
<dbReference type="EMBL" id="MUYV01000001">
    <property type="protein sequence ID" value="OOS26565.1"/>
    <property type="molecule type" value="Genomic_DNA"/>
</dbReference>
<dbReference type="PROSITE" id="PS00211">
    <property type="entry name" value="ABC_TRANSPORTER_1"/>
    <property type="match status" value="1"/>
</dbReference>
<dbReference type="PANTHER" id="PTHR42788">
    <property type="entry name" value="TAURINE IMPORT ATP-BINDING PROTEIN-RELATED"/>
    <property type="match status" value="1"/>
</dbReference>
<dbReference type="InterPro" id="IPR003439">
    <property type="entry name" value="ABC_transporter-like_ATP-bd"/>
</dbReference>
<dbReference type="Proteomes" id="UP000190683">
    <property type="component" value="Unassembled WGS sequence"/>
</dbReference>
<evidence type="ECO:0000259" key="5">
    <source>
        <dbReference type="PROSITE" id="PS50893"/>
    </source>
</evidence>
<reference evidence="6 7" key="1">
    <citation type="submission" date="2017-02" db="EMBL/GenBank/DDBJ databases">
        <title>Draft genome sequence of Moraxella porci CCUG 54912T type strain.</title>
        <authorList>
            <person name="Salva-Serra F."/>
            <person name="Engstrom-Jakobsson H."/>
            <person name="Thorell K."/>
            <person name="Jaen-Luchoro D."/>
            <person name="Gonzales-Siles L."/>
            <person name="Karlsson R."/>
            <person name="Yazdan S."/>
            <person name="Boulund F."/>
            <person name="Johnning A."/>
            <person name="Engstrand L."/>
            <person name="Kristiansson E."/>
            <person name="Moore E."/>
        </authorList>
    </citation>
    <scope>NUCLEOTIDE SEQUENCE [LARGE SCALE GENOMIC DNA]</scope>
    <source>
        <strain evidence="6 7">CCUG 54912</strain>
    </source>
</reference>
<dbReference type="InterPro" id="IPR003593">
    <property type="entry name" value="AAA+_ATPase"/>
</dbReference>
<evidence type="ECO:0000256" key="4">
    <source>
        <dbReference type="ARBA" id="ARBA00022840"/>
    </source>
</evidence>
<evidence type="ECO:0000256" key="3">
    <source>
        <dbReference type="ARBA" id="ARBA00022741"/>
    </source>
</evidence>
<dbReference type="SMART" id="SM00382">
    <property type="entry name" value="AAA"/>
    <property type="match status" value="1"/>
</dbReference>
<dbReference type="GO" id="GO:0016887">
    <property type="term" value="F:ATP hydrolysis activity"/>
    <property type="evidence" value="ECO:0007669"/>
    <property type="project" value="InterPro"/>
</dbReference>
<sequence>MMTKLVLDEICHGFSTAHGDLPLFERLSLSVETGEVVSIVGASGVGKTTLFNIAAGLIHPDDGAVIIDGHRVTGEPGHVGYMLQKDLLLPFKTVYQNIALPLVLRGLDRAAIDEIIAPKLTPFGLDGLADQYPSQISGGQRQRAALLRTYLSNNALMLLDEPFSALDFVTKSEMYEWFLQFSRAHQLTCLIITHDIDEAIYLSDHVYVLKGFPAQLSHHFMVPKGEGFLQSQAYLELKQQIFMAIREV</sequence>
<accession>A0A1T0CW61</accession>
<keyword evidence="4 6" id="KW-0067">ATP-binding</keyword>
<keyword evidence="7" id="KW-1185">Reference proteome</keyword>
<organism evidence="6 7">
    <name type="scientific">Moraxella porci DSM 25326</name>
    <dbReference type="NCBI Taxonomy" id="573983"/>
    <lineage>
        <taxon>Bacteria</taxon>
        <taxon>Pseudomonadati</taxon>
        <taxon>Pseudomonadota</taxon>
        <taxon>Gammaproteobacteria</taxon>
        <taxon>Moraxellales</taxon>
        <taxon>Moraxellaceae</taxon>
        <taxon>Moraxella</taxon>
    </lineage>
</organism>
<gene>
    <name evidence="6" type="ORF">B0681_01420</name>
</gene>
<dbReference type="SUPFAM" id="SSF52540">
    <property type="entry name" value="P-loop containing nucleoside triphosphate hydrolases"/>
    <property type="match status" value="1"/>
</dbReference>
<evidence type="ECO:0000313" key="6">
    <source>
        <dbReference type="EMBL" id="OOS26565.1"/>
    </source>
</evidence>